<keyword evidence="4" id="KW-0411">Iron-sulfur</keyword>
<dbReference type="InterPro" id="IPR007197">
    <property type="entry name" value="rSAM"/>
</dbReference>
<dbReference type="InterPro" id="IPR058240">
    <property type="entry name" value="rSAM_sf"/>
</dbReference>
<dbReference type="Proteomes" id="UP000430692">
    <property type="component" value="Unassembled WGS sequence"/>
</dbReference>
<sequence>MVTVPTHVEKDLSLRVKVGDACGLTCTFCHNEGVPVSSDNRNLLPISPFKEGSTPIWKDGGKSGRRSIYSKTNGVNFLSDLVEPDAEFIAALNAIREVFGTTEIHLTGGEPTLHPRVAEIVRAATENGYEVGMTSNGENPKAIPPSAAAGLDRVNFSIFGTTPQELAEVQNEKFRNEKLAEVKLRSLARSIDAALSNGVKASANIVVVNHDHIPRVHRLLEQYSSEVSVRLLNSLDDGQASIDAIHQIFADLNAKPVANYVTAGVSGARTVYELPDKRRIHFKKIRTVRLPDTCQGCSLNNPIDCQEGYYGMRLYKAMGGGYVVGICIQRMDLVMPVSEFVNSPRCQEVLDFREQEYQELTTAK</sequence>
<reference evidence="6 7" key="1">
    <citation type="submission" date="2019-12" db="EMBL/GenBank/DDBJ databases">
        <title>Whole-genome analyses of novel actinobacteria.</title>
        <authorList>
            <person name="Sahin N."/>
            <person name="Saygin H."/>
        </authorList>
    </citation>
    <scope>NUCLEOTIDE SEQUENCE [LARGE SCALE GENOMIC DNA]</scope>
    <source>
        <strain evidence="6 7">KC615</strain>
    </source>
</reference>
<evidence type="ECO:0000256" key="1">
    <source>
        <dbReference type="ARBA" id="ARBA00022691"/>
    </source>
</evidence>
<protein>
    <submittedName>
        <fullName evidence="6">Radical SAM protein</fullName>
    </submittedName>
</protein>
<organism evidence="6 7">
    <name type="scientific">Shimazuella alba</name>
    <dbReference type="NCBI Taxonomy" id="2690964"/>
    <lineage>
        <taxon>Bacteria</taxon>
        <taxon>Bacillati</taxon>
        <taxon>Bacillota</taxon>
        <taxon>Bacilli</taxon>
        <taxon>Bacillales</taxon>
        <taxon>Thermoactinomycetaceae</taxon>
        <taxon>Shimazuella</taxon>
    </lineage>
</organism>
<dbReference type="InterPro" id="IPR013785">
    <property type="entry name" value="Aldolase_TIM"/>
</dbReference>
<dbReference type="InterPro" id="IPR050377">
    <property type="entry name" value="Radical_SAM_PqqE_MftC-like"/>
</dbReference>
<dbReference type="Pfam" id="PF04055">
    <property type="entry name" value="Radical_SAM"/>
    <property type="match status" value="1"/>
</dbReference>
<evidence type="ECO:0000256" key="2">
    <source>
        <dbReference type="ARBA" id="ARBA00022723"/>
    </source>
</evidence>
<dbReference type="AlphaFoldDB" id="A0A6I4VU97"/>
<dbReference type="PROSITE" id="PS51918">
    <property type="entry name" value="RADICAL_SAM"/>
    <property type="match status" value="1"/>
</dbReference>
<dbReference type="PANTHER" id="PTHR11228">
    <property type="entry name" value="RADICAL SAM DOMAIN PROTEIN"/>
    <property type="match status" value="1"/>
</dbReference>
<evidence type="ECO:0000313" key="7">
    <source>
        <dbReference type="Proteomes" id="UP000430692"/>
    </source>
</evidence>
<dbReference type="PANTHER" id="PTHR11228:SF7">
    <property type="entry name" value="PQQA PEPTIDE CYCLASE"/>
    <property type="match status" value="1"/>
</dbReference>
<dbReference type="SFLD" id="SFLDG01067">
    <property type="entry name" value="SPASM/twitch_domain_containing"/>
    <property type="match status" value="1"/>
</dbReference>
<comment type="caution">
    <text evidence="6">The sequence shown here is derived from an EMBL/GenBank/DDBJ whole genome shotgun (WGS) entry which is preliminary data.</text>
</comment>
<proteinExistence type="predicted"/>
<dbReference type="GO" id="GO:0051536">
    <property type="term" value="F:iron-sulfur cluster binding"/>
    <property type="evidence" value="ECO:0007669"/>
    <property type="project" value="UniProtKB-KW"/>
</dbReference>
<dbReference type="EMBL" id="WUUL01000004">
    <property type="protein sequence ID" value="MXQ53450.1"/>
    <property type="molecule type" value="Genomic_DNA"/>
</dbReference>
<name>A0A6I4VU97_9BACL</name>
<feature type="domain" description="Radical SAM core" evidence="5">
    <location>
        <begin position="6"/>
        <end position="300"/>
    </location>
</feature>
<dbReference type="GO" id="GO:0046872">
    <property type="term" value="F:metal ion binding"/>
    <property type="evidence" value="ECO:0007669"/>
    <property type="project" value="UniProtKB-KW"/>
</dbReference>
<accession>A0A6I4VU97</accession>
<keyword evidence="7" id="KW-1185">Reference proteome</keyword>
<keyword evidence="3" id="KW-0408">Iron</keyword>
<dbReference type="RefSeq" id="WP_160800815.1">
    <property type="nucleotide sequence ID" value="NZ_WUUL01000004.1"/>
</dbReference>
<evidence type="ECO:0000313" key="6">
    <source>
        <dbReference type="EMBL" id="MXQ53450.1"/>
    </source>
</evidence>
<evidence type="ECO:0000259" key="5">
    <source>
        <dbReference type="PROSITE" id="PS51918"/>
    </source>
</evidence>
<evidence type="ECO:0000256" key="4">
    <source>
        <dbReference type="ARBA" id="ARBA00023014"/>
    </source>
</evidence>
<dbReference type="Gene3D" id="3.20.20.70">
    <property type="entry name" value="Aldolase class I"/>
    <property type="match status" value="1"/>
</dbReference>
<keyword evidence="2" id="KW-0479">Metal-binding</keyword>
<keyword evidence="1" id="KW-0949">S-adenosyl-L-methionine</keyword>
<dbReference type="GO" id="GO:0003824">
    <property type="term" value="F:catalytic activity"/>
    <property type="evidence" value="ECO:0007669"/>
    <property type="project" value="InterPro"/>
</dbReference>
<dbReference type="SFLD" id="SFLDS00029">
    <property type="entry name" value="Radical_SAM"/>
    <property type="match status" value="1"/>
</dbReference>
<gene>
    <name evidence="6" type="ORF">GSM42_06845</name>
</gene>
<evidence type="ECO:0000256" key="3">
    <source>
        <dbReference type="ARBA" id="ARBA00023004"/>
    </source>
</evidence>
<dbReference type="SUPFAM" id="SSF102114">
    <property type="entry name" value="Radical SAM enzymes"/>
    <property type="match status" value="1"/>
</dbReference>
<dbReference type="CDD" id="cd01335">
    <property type="entry name" value="Radical_SAM"/>
    <property type="match status" value="1"/>
</dbReference>